<reference evidence="3" key="1">
    <citation type="journal article" date="2023" name="Insect Mol. Biol.">
        <title>Genome sequencing provides insights into the evolution of gene families encoding plant cell wall-degrading enzymes in longhorned beetles.</title>
        <authorList>
            <person name="Shin N.R."/>
            <person name="Okamura Y."/>
            <person name="Kirsch R."/>
            <person name="Pauchet Y."/>
        </authorList>
    </citation>
    <scope>NUCLEOTIDE SEQUENCE</scope>
    <source>
        <strain evidence="3">MMC_N1</strain>
    </source>
</reference>
<keyword evidence="4" id="KW-1185">Reference proteome</keyword>
<comment type="caution">
    <text evidence="3">The sequence shown here is derived from an EMBL/GenBank/DDBJ whole genome shotgun (WGS) entry which is preliminary data.</text>
</comment>
<dbReference type="EMBL" id="JAPWTJ010000860">
    <property type="protein sequence ID" value="KAJ8975192.1"/>
    <property type="molecule type" value="Genomic_DNA"/>
</dbReference>
<protein>
    <submittedName>
        <fullName evidence="3">Uncharacterized protein</fullName>
    </submittedName>
</protein>
<proteinExistence type="predicted"/>
<name>A0ABQ9JB94_9CUCU</name>
<feature type="coiled-coil region" evidence="1">
    <location>
        <begin position="383"/>
        <end position="410"/>
    </location>
</feature>
<dbReference type="InterPro" id="IPR051147">
    <property type="entry name" value="CFAP_domain-containing"/>
</dbReference>
<feature type="region of interest" description="Disordered" evidence="2">
    <location>
        <begin position="1"/>
        <end position="36"/>
    </location>
</feature>
<keyword evidence="1" id="KW-0175">Coiled coil</keyword>
<accession>A0ABQ9JB94</accession>
<organism evidence="3 4">
    <name type="scientific">Molorchus minor</name>
    <dbReference type="NCBI Taxonomy" id="1323400"/>
    <lineage>
        <taxon>Eukaryota</taxon>
        <taxon>Metazoa</taxon>
        <taxon>Ecdysozoa</taxon>
        <taxon>Arthropoda</taxon>
        <taxon>Hexapoda</taxon>
        <taxon>Insecta</taxon>
        <taxon>Pterygota</taxon>
        <taxon>Neoptera</taxon>
        <taxon>Endopterygota</taxon>
        <taxon>Coleoptera</taxon>
        <taxon>Polyphaga</taxon>
        <taxon>Cucujiformia</taxon>
        <taxon>Chrysomeloidea</taxon>
        <taxon>Cerambycidae</taxon>
        <taxon>Lamiinae</taxon>
        <taxon>Monochamini</taxon>
        <taxon>Molorchus</taxon>
    </lineage>
</organism>
<dbReference type="Proteomes" id="UP001162164">
    <property type="component" value="Unassembled WGS sequence"/>
</dbReference>
<gene>
    <name evidence="3" type="ORF">NQ317_014914</name>
</gene>
<evidence type="ECO:0000313" key="3">
    <source>
        <dbReference type="EMBL" id="KAJ8975192.1"/>
    </source>
</evidence>
<evidence type="ECO:0000313" key="4">
    <source>
        <dbReference type="Proteomes" id="UP001162164"/>
    </source>
</evidence>
<dbReference type="PANTHER" id="PTHR21683">
    <property type="entry name" value="COILED-COIL DOMAIN-CONTAINING PROTEIN 42 LIKE-2-LIKE-RELATED"/>
    <property type="match status" value="1"/>
</dbReference>
<sequence>MFQEKEVSLSGSSASTKSDELLGVKSKSAARPKVQYRPRVSKKLQNILRPKPPVKTKYFTSGEGVNDDNAVDLSKEPSPFVYPGDLEEFAQKVMTKAWRNDVRLKELKLKCSHKPGYRDRQRKGLQNRLYVKEPEIGNMKTIVDIDPDYFNDVEGRPIKEKFDIRDYVETVRQCLRTKIVTGYREDDLMLLKENLELEQKIINIINENLQMYVNAFEEFLYSDHTSAMKMLDDADKAADEAYDKHQEFQMLSKLYGTLRSALFNLEEKWRNCKTYQKFLYIVSPSIWKMAQKKFRRVSVFLMEDDPDDEENIFGRYRMSVIEKGVSLTDIIKIFREEMKEETTPQLYFKEPQQLMEVFRFMEVQNLNSLIHTEELAVPLEQVKQSITEAVESFELEIRGLQETIDTLEGGIQWEEERARYLEEYALKLIGNEFKSLMMDDEVLNLFVFVEDCYETRIAPNDANLSMLTMMKAIEERYRSELLLLDMVPSDQVALLEGSLYSEEMMVMKLAERAARQYAELERLTYSLNKAFEPPSRETYS</sequence>
<evidence type="ECO:0000256" key="2">
    <source>
        <dbReference type="SAM" id="MobiDB-lite"/>
    </source>
</evidence>
<dbReference type="PANTHER" id="PTHR21683:SF3">
    <property type="entry name" value="CILIA AND FLAGELLA ASSOCIATED PROTEIN 100"/>
    <property type="match status" value="1"/>
</dbReference>
<evidence type="ECO:0000256" key="1">
    <source>
        <dbReference type="SAM" id="Coils"/>
    </source>
</evidence>